<dbReference type="PANTHER" id="PTHR12303">
    <property type="entry name" value="CARNOSINE N-METHYLTRANSFERASE"/>
    <property type="match status" value="1"/>
</dbReference>
<dbReference type="SUPFAM" id="SSF53335">
    <property type="entry name" value="S-adenosyl-L-methionine-dependent methyltransferases"/>
    <property type="match status" value="1"/>
</dbReference>
<protein>
    <submittedName>
        <fullName evidence="1">N2227-like protein-domain-containing protein</fullName>
    </submittedName>
</protein>
<dbReference type="AlphaFoldDB" id="A0AAD7IJP3"/>
<evidence type="ECO:0000313" key="1">
    <source>
        <dbReference type="EMBL" id="KAJ7744655.1"/>
    </source>
</evidence>
<dbReference type="PANTHER" id="PTHR12303:SF13">
    <property type="match status" value="1"/>
</dbReference>
<dbReference type="Gene3D" id="3.40.50.150">
    <property type="entry name" value="Vaccinia Virus protein VP39"/>
    <property type="match status" value="1"/>
</dbReference>
<reference evidence="1" key="1">
    <citation type="submission" date="2023-03" db="EMBL/GenBank/DDBJ databases">
        <title>Massive genome expansion in bonnet fungi (Mycena s.s.) driven by repeated elements and novel gene families across ecological guilds.</title>
        <authorList>
            <consortium name="Lawrence Berkeley National Laboratory"/>
            <person name="Harder C.B."/>
            <person name="Miyauchi S."/>
            <person name="Viragh M."/>
            <person name="Kuo A."/>
            <person name="Thoen E."/>
            <person name="Andreopoulos B."/>
            <person name="Lu D."/>
            <person name="Skrede I."/>
            <person name="Drula E."/>
            <person name="Henrissat B."/>
            <person name="Morin E."/>
            <person name="Kohler A."/>
            <person name="Barry K."/>
            <person name="LaButti K."/>
            <person name="Morin E."/>
            <person name="Salamov A."/>
            <person name="Lipzen A."/>
            <person name="Mereny Z."/>
            <person name="Hegedus B."/>
            <person name="Baldrian P."/>
            <person name="Stursova M."/>
            <person name="Weitz H."/>
            <person name="Taylor A."/>
            <person name="Grigoriev I.V."/>
            <person name="Nagy L.G."/>
            <person name="Martin F."/>
            <person name="Kauserud H."/>
        </authorList>
    </citation>
    <scope>NUCLEOTIDE SEQUENCE</scope>
    <source>
        <strain evidence="1">CBHHK182m</strain>
    </source>
</reference>
<comment type="caution">
    <text evidence="1">The sequence shown here is derived from an EMBL/GenBank/DDBJ whole genome shotgun (WGS) entry which is preliminary data.</text>
</comment>
<proteinExistence type="predicted"/>
<organism evidence="1 2">
    <name type="scientific">Mycena metata</name>
    <dbReference type="NCBI Taxonomy" id="1033252"/>
    <lineage>
        <taxon>Eukaryota</taxon>
        <taxon>Fungi</taxon>
        <taxon>Dikarya</taxon>
        <taxon>Basidiomycota</taxon>
        <taxon>Agaricomycotina</taxon>
        <taxon>Agaricomycetes</taxon>
        <taxon>Agaricomycetidae</taxon>
        <taxon>Agaricales</taxon>
        <taxon>Marasmiineae</taxon>
        <taxon>Mycenaceae</taxon>
        <taxon>Mycena</taxon>
    </lineage>
</organism>
<dbReference type="Pfam" id="PF07942">
    <property type="entry name" value="CARME"/>
    <property type="match status" value="1"/>
</dbReference>
<keyword evidence="2" id="KW-1185">Reference proteome</keyword>
<dbReference type="InterPro" id="IPR029063">
    <property type="entry name" value="SAM-dependent_MTases_sf"/>
</dbReference>
<dbReference type="Proteomes" id="UP001215598">
    <property type="component" value="Unassembled WGS sequence"/>
</dbReference>
<evidence type="ECO:0000313" key="2">
    <source>
        <dbReference type="Proteomes" id="UP001215598"/>
    </source>
</evidence>
<name>A0AAD7IJP3_9AGAR</name>
<dbReference type="EMBL" id="JARKIB010000086">
    <property type="protein sequence ID" value="KAJ7744655.1"/>
    <property type="molecule type" value="Genomic_DNA"/>
</dbReference>
<dbReference type="SMART" id="SM01296">
    <property type="entry name" value="N2227"/>
    <property type="match status" value="1"/>
</dbReference>
<gene>
    <name evidence="1" type="ORF">B0H16DRAFT_1857452</name>
</gene>
<dbReference type="GO" id="GO:0008757">
    <property type="term" value="F:S-adenosylmethionine-dependent methyltransferase activity"/>
    <property type="evidence" value="ECO:0007669"/>
    <property type="project" value="InterPro"/>
</dbReference>
<accession>A0AAD7IJP3</accession>
<sequence length="343" mass="38937">MLVYNAYNLSGPPPVSLPECVSYTSIDRAHKRLGYTLGYPAKLDRLAQVTHANAKITDAIAKLAEQEFDIDVPPRGGTSIDLMRVREALKHFIRDWSSGGLRERDKIFAPILDVLRTVDADERANQRVLFPDSGLGRLTWEISELGFHETTANEISFFMTLALRFLLEPSTTAVDQHLIHPYAHWFSHQRSADSLFRSISFPDAIPRLSPRFKLIEKDFLTLRPPPVVNPLLPPIAGYDYIVTLFFINTSLNILTTLAHIYSLLRPGGTWINLGPLLWTSDGQAKLELTLEEVLRAAEELGFVIYPREDGQQSQTVECEYTGDAQAMMRWIYRAEFWVAHKPK</sequence>
<dbReference type="InterPro" id="IPR012901">
    <property type="entry name" value="CARME"/>
</dbReference>